<evidence type="ECO:0000256" key="8">
    <source>
        <dbReference type="ARBA" id="ARBA00023053"/>
    </source>
</evidence>
<dbReference type="InterPro" id="IPR011851">
    <property type="entry name" value="Na/Pro_symporter"/>
</dbReference>
<comment type="catalytic activity">
    <reaction evidence="12">
        <text>L-proline(in) + Na(+)(in) = L-proline(out) + Na(+)(out)</text>
        <dbReference type="Rhea" id="RHEA:28967"/>
        <dbReference type="ChEBI" id="CHEBI:29101"/>
        <dbReference type="ChEBI" id="CHEBI:60039"/>
    </reaction>
</comment>
<dbReference type="EMBL" id="JABFED010000004">
    <property type="protein sequence ID" value="MBA1837622.1"/>
    <property type="molecule type" value="Genomic_DNA"/>
</dbReference>
<evidence type="ECO:0000256" key="12">
    <source>
        <dbReference type="ARBA" id="ARBA00033708"/>
    </source>
</evidence>
<dbReference type="NCBIfam" id="TIGR02121">
    <property type="entry name" value="Na_Pro_sym"/>
    <property type="match status" value="1"/>
</dbReference>
<evidence type="ECO:0000256" key="3">
    <source>
        <dbReference type="ARBA" id="ARBA00022448"/>
    </source>
</evidence>
<dbReference type="InterPro" id="IPR001734">
    <property type="entry name" value="Na/solute_symporter"/>
</dbReference>
<evidence type="ECO:0000313" key="15">
    <source>
        <dbReference type="EMBL" id="MBA1837622.1"/>
    </source>
</evidence>
<feature type="transmembrane region" description="Helical" evidence="14">
    <location>
        <begin position="161"/>
        <end position="185"/>
    </location>
</feature>
<dbReference type="PROSITE" id="PS50283">
    <property type="entry name" value="NA_SOLUT_SYMP_3"/>
    <property type="match status" value="1"/>
</dbReference>
<dbReference type="GO" id="GO:0015193">
    <property type="term" value="F:L-proline transmembrane transporter activity"/>
    <property type="evidence" value="ECO:0007669"/>
    <property type="project" value="TreeGrafter"/>
</dbReference>
<organism evidence="15 16">
    <name type="scientific">Corynebacterium wankanglinii</name>
    <dbReference type="NCBI Taxonomy" id="2735136"/>
    <lineage>
        <taxon>Bacteria</taxon>
        <taxon>Bacillati</taxon>
        <taxon>Actinomycetota</taxon>
        <taxon>Actinomycetes</taxon>
        <taxon>Mycobacteriales</taxon>
        <taxon>Corynebacteriaceae</taxon>
        <taxon>Corynebacterium</taxon>
    </lineage>
</organism>
<evidence type="ECO:0000256" key="1">
    <source>
        <dbReference type="ARBA" id="ARBA00004651"/>
    </source>
</evidence>
<dbReference type="CDD" id="cd11475">
    <property type="entry name" value="SLC5sbd_PutP"/>
    <property type="match status" value="1"/>
</dbReference>
<keyword evidence="10 14" id="KW-0472">Membrane</keyword>
<dbReference type="NCBIfam" id="TIGR00813">
    <property type="entry name" value="sss"/>
    <property type="match status" value="1"/>
</dbReference>
<keyword evidence="14" id="KW-0029">Amino-acid transport</keyword>
<keyword evidence="4 14" id="KW-1003">Cell membrane</keyword>
<evidence type="ECO:0000256" key="13">
    <source>
        <dbReference type="RuleBase" id="RU362091"/>
    </source>
</evidence>
<evidence type="ECO:0000256" key="11">
    <source>
        <dbReference type="ARBA" id="ARBA00023201"/>
    </source>
</evidence>
<feature type="transmembrane region" description="Helical" evidence="14">
    <location>
        <begin position="403"/>
        <end position="428"/>
    </location>
</feature>
<dbReference type="PANTHER" id="PTHR48086:SF3">
    <property type="entry name" value="SODIUM_PROLINE SYMPORTER"/>
    <property type="match status" value="1"/>
</dbReference>
<evidence type="ECO:0000256" key="5">
    <source>
        <dbReference type="ARBA" id="ARBA00022692"/>
    </source>
</evidence>
<accession>A0A7H0K7S4</accession>
<evidence type="ECO:0000256" key="4">
    <source>
        <dbReference type="ARBA" id="ARBA00022475"/>
    </source>
</evidence>
<feature type="transmembrane region" description="Helical" evidence="14">
    <location>
        <begin position="435"/>
        <end position="453"/>
    </location>
</feature>
<name>A0A7H0K7S4_9CORY</name>
<dbReference type="Gene3D" id="1.20.1730.10">
    <property type="entry name" value="Sodium/glucose cotransporter"/>
    <property type="match status" value="1"/>
</dbReference>
<keyword evidence="5 14" id="KW-0812">Transmembrane</keyword>
<reference evidence="15 16" key="1">
    <citation type="submission" date="2020-05" db="EMBL/GenBank/DDBJ databases">
        <title>Descriptions of Corynebacterium xxxx sp. nov., Corynebacterium yyyy sp. nov. and Corynebacterium zzzz sp. nov.</title>
        <authorList>
            <person name="Zhang G."/>
        </authorList>
    </citation>
    <scope>NUCLEOTIDE SEQUENCE [LARGE SCALE GENOMIC DNA]</scope>
    <source>
        <strain evidence="16">zg-913</strain>
    </source>
</reference>
<keyword evidence="8 14" id="KW-0915">Sodium</keyword>
<comment type="caution">
    <text evidence="15">The sequence shown here is derived from an EMBL/GenBank/DDBJ whole genome shotgun (WGS) entry which is preliminary data.</text>
</comment>
<comment type="function">
    <text evidence="14">Catalyzes the sodium-dependent uptake of extracellular L-proline.</text>
</comment>
<evidence type="ECO:0000256" key="2">
    <source>
        <dbReference type="ARBA" id="ARBA00006434"/>
    </source>
</evidence>
<feature type="transmembrane region" description="Helical" evidence="14">
    <location>
        <begin position="324"/>
        <end position="345"/>
    </location>
</feature>
<evidence type="ECO:0000256" key="10">
    <source>
        <dbReference type="ARBA" id="ARBA00023136"/>
    </source>
</evidence>
<dbReference type="InterPro" id="IPR050277">
    <property type="entry name" value="Sodium:Solute_Symporter"/>
</dbReference>
<dbReference type="GO" id="GO:0015824">
    <property type="term" value="P:proline transport"/>
    <property type="evidence" value="ECO:0007669"/>
    <property type="project" value="UniProtKB-UniRule"/>
</dbReference>
<proteinExistence type="inferred from homology"/>
<keyword evidence="6 14" id="KW-0769">Symport</keyword>
<keyword evidence="9 14" id="KW-0406">Ion transport</keyword>
<dbReference type="RefSeq" id="WP_181192332.1">
    <property type="nucleotide sequence ID" value="NZ_JABFED010000004.1"/>
</dbReference>
<dbReference type="Proteomes" id="UP000577408">
    <property type="component" value="Unassembled WGS sequence"/>
</dbReference>
<evidence type="ECO:0000256" key="6">
    <source>
        <dbReference type="ARBA" id="ARBA00022847"/>
    </source>
</evidence>
<evidence type="ECO:0000313" key="16">
    <source>
        <dbReference type="Proteomes" id="UP000577408"/>
    </source>
</evidence>
<feature type="transmembrane region" description="Helical" evidence="14">
    <location>
        <begin position="284"/>
        <end position="304"/>
    </location>
</feature>
<sequence length="522" mass="56097">MSDNFWLVLAIVLYFGLMVAIGFYSWRKTEKYDDYVLGDRGLSPLVAGLSAGASDMSGWLLMGLPGALFVAGMSELWIVIGLFVGTWANWKWIAPRLRAYTEVAKNSITLPSFFENRTHDTSRMLRFTAAVIIIFFFTFYVSSGMVSGGRYYESTFGGDYLHGVLIVGSITVLYTFIGGFLAVSYTDVVQGGLMFLALVTVPLMALFALDNPADIFSWATSNPYGPWEEGNPTYFNMIAGVSAATIVGNLAWGLGYFGRPHIVTRFMALRSPSEAKSARRTSTVWVAICYLGAIFTALVATVYFGQKSASVTDQTGFETVFLDLARIMFHPLIAGIVLTAVLAAIMSTMSSQLLITSSALIEDLYRIFNKNPNHTTLLVLSRAMVIAVALVGMALAINPSDTILGLVGFAWAGFGAAFGPVVVASLYWKRLTAPGAIAGMIVGAVTVFVWGSVDALSGAIYEIVPGVILAGLAMVVVSLLTRPKPGVAEEFDRAAAATDYALAHPDEPFTEALRNRGGASAV</sequence>
<dbReference type="PANTHER" id="PTHR48086">
    <property type="entry name" value="SODIUM/PROLINE SYMPORTER-RELATED"/>
    <property type="match status" value="1"/>
</dbReference>
<keyword evidence="3 14" id="KW-0813">Transport</keyword>
<comment type="similarity">
    <text evidence="2 13">Belongs to the sodium:solute symporter (SSF) (TC 2.A.21) family.</text>
</comment>
<keyword evidence="7 14" id="KW-1133">Transmembrane helix</keyword>
<feature type="transmembrane region" description="Helical" evidence="14">
    <location>
        <begin position="192"/>
        <end position="209"/>
    </location>
</feature>
<feature type="transmembrane region" description="Helical" evidence="14">
    <location>
        <begin position="234"/>
        <end position="257"/>
    </location>
</feature>
<dbReference type="GO" id="GO:0005886">
    <property type="term" value="C:plasma membrane"/>
    <property type="evidence" value="ECO:0007669"/>
    <property type="project" value="UniProtKB-SubCell"/>
</dbReference>
<evidence type="ECO:0000256" key="14">
    <source>
        <dbReference type="RuleBase" id="RU366012"/>
    </source>
</evidence>
<dbReference type="GO" id="GO:0005298">
    <property type="term" value="F:proline:sodium symporter activity"/>
    <property type="evidence" value="ECO:0007669"/>
    <property type="project" value="UniProtKB-UniRule"/>
</dbReference>
<dbReference type="PROSITE" id="PS00456">
    <property type="entry name" value="NA_SOLUT_SYMP_1"/>
    <property type="match status" value="1"/>
</dbReference>
<comment type="subcellular location">
    <subcellularLocation>
        <location evidence="1 14">Cell membrane</location>
        <topology evidence="1 14">Multi-pass membrane protein</topology>
    </subcellularLocation>
</comment>
<evidence type="ECO:0000256" key="7">
    <source>
        <dbReference type="ARBA" id="ARBA00022989"/>
    </source>
</evidence>
<dbReference type="Pfam" id="PF00474">
    <property type="entry name" value="SSF"/>
    <property type="match status" value="1"/>
</dbReference>
<evidence type="ECO:0000256" key="9">
    <source>
        <dbReference type="ARBA" id="ARBA00023065"/>
    </source>
</evidence>
<dbReference type="InterPro" id="IPR038377">
    <property type="entry name" value="Na/Glc_symporter_sf"/>
</dbReference>
<gene>
    <name evidence="15" type="primary">putP</name>
    <name evidence="15" type="ORF">HMA55_06890</name>
</gene>
<keyword evidence="11 14" id="KW-0739">Sodium transport</keyword>
<feature type="transmembrane region" description="Helical" evidence="14">
    <location>
        <begin position="6"/>
        <end position="24"/>
    </location>
</feature>
<dbReference type="PROSITE" id="PS00457">
    <property type="entry name" value="NA_SOLUT_SYMP_2"/>
    <property type="match status" value="1"/>
</dbReference>
<keyword evidence="16" id="KW-1185">Reference proteome</keyword>
<feature type="transmembrane region" description="Helical" evidence="14">
    <location>
        <begin position="124"/>
        <end position="141"/>
    </location>
</feature>
<feature type="transmembrane region" description="Helical" evidence="14">
    <location>
        <begin position="376"/>
        <end position="397"/>
    </location>
</feature>
<protein>
    <recommendedName>
        <fullName evidence="14">Sodium/proline symporter</fullName>
    </recommendedName>
    <alternativeName>
        <fullName evidence="14">Proline permease</fullName>
    </alternativeName>
</protein>
<feature type="transmembrane region" description="Helical" evidence="14">
    <location>
        <begin position="68"/>
        <end position="90"/>
    </location>
</feature>
<feature type="transmembrane region" description="Helical" evidence="14">
    <location>
        <begin position="459"/>
        <end position="480"/>
    </location>
</feature>
<dbReference type="InterPro" id="IPR018212">
    <property type="entry name" value="Na/solute_symporter_CS"/>
</dbReference>
<dbReference type="GO" id="GO:0031402">
    <property type="term" value="F:sodium ion binding"/>
    <property type="evidence" value="ECO:0007669"/>
    <property type="project" value="UniProtKB-UniRule"/>
</dbReference>
<dbReference type="AlphaFoldDB" id="A0A7H0K7S4"/>